<sequence>MKTYIQPGESLTLPAPYDVSSGGGVLVGGLFGFAQHDALAGADVTLERRGVFTHAKTSAQAWTVGAQVYWDDTAKVLTTTATDNTLVGAATAIAANPSDTGEVLVDGAVRA</sequence>
<proteinExistence type="predicted"/>
<comment type="caution">
    <text evidence="1">The sequence shown here is derived from an EMBL/GenBank/DDBJ whole genome shotgun (WGS) entry which is preliminary data.</text>
</comment>
<dbReference type="EMBL" id="WUMU01000050">
    <property type="protein sequence ID" value="MXN21156.1"/>
    <property type="molecule type" value="Genomic_DNA"/>
</dbReference>
<dbReference type="Proteomes" id="UP000477911">
    <property type="component" value="Unassembled WGS sequence"/>
</dbReference>
<dbReference type="InterPro" id="IPR011231">
    <property type="entry name" value="Phage_VT1-Sakai_H0018"/>
</dbReference>
<accession>A0A6L7GCY1</accession>
<name>A0A6L7GCY1_9RHOB</name>
<evidence type="ECO:0000313" key="1">
    <source>
        <dbReference type="EMBL" id="MXN21156.1"/>
    </source>
</evidence>
<gene>
    <name evidence="1" type="ORF">GR170_25340</name>
</gene>
<dbReference type="RefSeq" id="WP_160897267.1">
    <property type="nucleotide sequence ID" value="NZ_WUMU01000050.1"/>
</dbReference>
<evidence type="ECO:0000313" key="2">
    <source>
        <dbReference type="Proteomes" id="UP000477911"/>
    </source>
</evidence>
<organism evidence="1 2">
    <name type="scientific">Pseudooceanicola albus</name>
    <dbReference type="NCBI Taxonomy" id="2692189"/>
    <lineage>
        <taxon>Bacteria</taxon>
        <taxon>Pseudomonadati</taxon>
        <taxon>Pseudomonadota</taxon>
        <taxon>Alphaproteobacteria</taxon>
        <taxon>Rhodobacterales</taxon>
        <taxon>Paracoccaceae</taxon>
        <taxon>Pseudooceanicola</taxon>
    </lineage>
</organism>
<keyword evidence="2" id="KW-1185">Reference proteome</keyword>
<dbReference type="AlphaFoldDB" id="A0A6L7GCY1"/>
<reference evidence="1 2" key="1">
    <citation type="submission" date="2019-12" db="EMBL/GenBank/DDBJ databases">
        <authorList>
            <person name="Li M."/>
        </authorList>
    </citation>
    <scope>NUCLEOTIDE SEQUENCE [LARGE SCALE GENOMIC DNA]</scope>
    <source>
        <strain evidence="1 2">GBMRC 2024</strain>
    </source>
</reference>
<protein>
    <submittedName>
        <fullName evidence="1">DUF2190 family protein</fullName>
    </submittedName>
</protein>
<dbReference type="Pfam" id="PF09956">
    <property type="entry name" value="Phage_cement_2"/>
    <property type="match status" value="1"/>
</dbReference>